<evidence type="ECO:0000256" key="1">
    <source>
        <dbReference type="ARBA" id="ARBA00023015"/>
    </source>
</evidence>
<dbReference type="Gene3D" id="1.10.10.60">
    <property type="entry name" value="Homeodomain-like"/>
    <property type="match status" value="2"/>
</dbReference>
<evidence type="ECO:0000259" key="4">
    <source>
        <dbReference type="PROSITE" id="PS01124"/>
    </source>
</evidence>
<protein>
    <submittedName>
        <fullName evidence="5">AraC family transcription regulator</fullName>
    </submittedName>
</protein>
<dbReference type="PATRIC" id="fig|866895.3.peg.3525"/>
<dbReference type="PROSITE" id="PS01124">
    <property type="entry name" value="HTH_ARAC_FAMILY_2"/>
    <property type="match status" value="1"/>
</dbReference>
<dbReference type="InterPro" id="IPR020449">
    <property type="entry name" value="Tscrpt_reg_AraC-type_HTH"/>
</dbReference>
<dbReference type="PANTHER" id="PTHR43280">
    <property type="entry name" value="ARAC-FAMILY TRANSCRIPTIONAL REGULATOR"/>
    <property type="match status" value="1"/>
</dbReference>
<keyword evidence="3" id="KW-0804">Transcription</keyword>
<dbReference type="EMBL" id="HE717023">
    <property type="protein sequence ID" value="CCG46831.1"/>
    <property type="molecule type" value="Genomic_DNA"/>
</dbReference>
<keyword evidence="1" id="KW-0805">Transcription regulation</keyword>
<name>I0JRR0_HALH3</name>
<organism evidence="5 6">
    <name type="scientific">Halobacillus halophilus (strain ATCC 35676 / DSM 2266 / JCM 20832 / KCTC 3685 / LMG 17431 / NBRC 102448 / NCIMB 2269)</name>
    <name type="common">Sporosarcina halophila</name>
    <dbReference type="NCBI Taxonomy" id="866895"/>
    <lineage>
        <taxon>Bacteria</taxon>
        <taxon>Bacillati</taxon>
        <taxon>Bacillota</taxon>
        <taxon>Bacilli</taxon>
        <taxon>Bacillales</taxon>
        <taxon>Bacillaceae</taxon>
        <taxon>Halobacillus</taxon>
    </lineage>
</organism>
<evidence type="ECO:0000256" key="2">
    <source>
        <dbReference type="ARBA" id="ARBA00023125"/>
    </source>
</evidence>
<dbReference type="Pfam" id="PF12833">
    <property type="entry name" value="HTH_18"/>
    <property type="match status" value="1"/>
</dbReference>
<dbReference type="Proteomes" id="UP000007397">
    <property type="component" value="Chromosome"/>
</dbReference>
<dbReference type="HOGENOM" id="CLU_036605_6_1_9"/>
<dbReference type="GO" id="GO:0003700">
    <property type="term" value="F:DNA-binding transcription factor activity"/>
    <property type="evidence" value="ECO:0007669"/>
    <property type="project" value="InterPro"/>
</dbReference>
<evidence type="ECO:0000256" key="3">
    <source>
        <dbReference type="ARBA" id="ARBA00023163"/>
    </source>
</evidence>
<keyword evidence="2" id="KW-0238">DNA-binding</keyword>
<keyword evidence="6" id="KW-1185">Reference proteome</keyword>
<dbReference type="PRINTS" id="PR00032">
    <property type="entry name" value="HTHARAC"/>
</dbReference>
<dbReference type="SUPFAM" id="SSF46689">
    <property type="entry name" value="Homeodomain-like"/>
    <property type="match status" value="2"/>
</dbReference>
<proteinExistence type="predicted"/>
<dbReference type="InterPro" id="IPR018060">
    <property type="entry name" value="HTH_AraC"/>
</dbReference>
<dbReference type="SMART" id="SM00342">
    <property type="entry name" value="HTH_ARAC"/>
    <property type="match status" value="1"/>
</dbReference>
<dbReference type="eggNOG" id="COG2207">
    <property type="taxonomic scope" value="Bacteria"/>
</dbReference>
<dbReference type="InterPro" id="IPR009057">
    <property type="entry name" value="Homeodomain-like_sf"/>
</dbReference>
<dbReference type="GO" id="GO:0043565">
    <property type="term" value="F:sequence-specific DNA binding"/>
    <property type="evidence" value="ECO:0007669"/>
    <property type="project" value="InterPro"/>
</dbReference>
<reference evidence="5 6" key="1">
    <citation type="journal article" date="2013" name="Environ. Microbiol.">
        <title>Chloride and organic osmolytes: a hybrid strategy to cope with elevated salinities by the moderately halophilic, chloride-dependent bacterium Halobacillus halophilus.</title>
        <authorList>
            <person name="Saum S.H."/>
            <person name="Pfeiffer F."/>
            <person name="Palm P."/>
            <person name="Rampp M."/>
            <person name="Schuster S.C."/>
            <person name="Muller V."/>
            <person name="Oesterhelt D."/>
        </authorList>
    </citation>
    <scope>NUCLEOTIDE SEQUENCE [LARGE SCALE GENOMIC DNA]</scope>
    <source>
        <strain evidence="6">ATCC 35676 / DSM 2266 / JCM 20832 / KCTC 3685 / LMG 17431 / NBRC 102448 / NCIMB 2269</strain>
    </source>
</reference>
<dbReference type="KEGG" id="hhd:HBHAL_4491"/>
<accession>I0JRR0</accession>
<sequence>MTMSHHELTHLLKDCSIALQVPVLLLNHKRKLTFQFPDSFHQPPDFMKKSFFPFLETSRKSPNNLEKFSDEFGQSIFLYSMKIGHEEPVDIVFGPFLHKEVGKKEIDGFVKAESDCKVKKERLLNYYDQLPVLNPVQMLSMKRILIRILSGKQEGHRPRKHSPIQKVYEHYLRNETSPNNNYQLQERFIHLFKLGQADALDVYREWRKQLFSSASHSNAVRPEKNQLIRLIGELNQMCLEGGAQLDEVISLSEFFINYLETKKTTEELHELEENVIQSFMTRLKRAQEEPVHSPLVERSKRYIFQNLSDSLSLQEIAAAMNVHPNYLSGVFKKETGISISQFINMERVKEAKEMLSISDFTLLDISMKLGFNSQSYFTRVFKKIEGIGPNEFRKKHHIMEE</sequence>
<dbReference type="AlphaFoldDB" id="I0JRR0"/>
<dbReference type="STRING" id="866895.HBHAL_4491"/>
<evidence type="ECO:0000313" key="5">
    <source>
        <dbReference type="EMBL" id="CCG46831.1"/>
    </source>
</evidence>
<evidence type="ECO:0000313" key="6">
    <source>
        <dbReference type="Proteomes" id="UP000007397"/>
    </source>
</evidence>
<dbReference type="PANTHER" id="PTHR43280:SF34">
    <property type="entry name" value="ARAC-FAMILY TRANSCRIPTIONAL REGULATOR"/>
    <property type="match status" value="1"/>
</dbReference>
<feature type="domain" description="HTH araC/xylS-type" evidence="4">
    <location>
        <begin position="297"/>
        <end position="395"/>
    </location>
</feature>
<gene>
    <name evidence="5" type="ordered locus">HBHAL_4491</name>
</gene>